<feature type="region of interest" description="Disordered" evidence="1">
    <location>
        <begin position="280"/>
        <end position="339"/>
    </location>
</feature>
<organism evidence="2 3">
    <name type="scientific">Ceratobasidium theobromae</name>
    <dbReference type="NCBI Taxonomy" id="1582974"/>
    <lineage>
        <taxon>Eukaryota</taxon>
        <taxon>Fungi</taxon>
        <taxon>Dikarya</taxon>
        <taxon>Basidiomycota</taxon>
        <taxon>Agaricomycotina</taxon>
        <taxon>Agaricomycetes</taxon>
        <taxon>Cantharellales</taxon>
        <taxon>Ceratobasidiaceae</taxon>
        <taxon>Ceratobasidium</taxon>
    </lineage>
</organism>
<dbReference type="OrthoDB" id="3265817at2759"/>
<sequence length="339" mass="36178">MSAILEHFKPPPLASDPPAKTKYWPAPPIGTSGGILQKPALSTCTSSEYISASPSPVSASRVSFAPLPDVAPRKRRNSITLGVAARSAALRKIKETPATAGPGPRAPSTPGARRNVRYTYSYQSQQAEKPGPRRPGGRGEFKDDQVIDLGEVAMDAGKKLWRAINGKKPKARAASDSGRPHLDDPHSVGGPTVGASGHNTEREILVRGFAVPEEDEDDDEDEDEDEDDGGNGDQDDEDDDEDDSEQSDAQHRTEDFVAGIQAMHILDSKELLEVQSDEARAYVDSSHVHPARLSPPPLSPRSESSDLGASDSSTASGVTTPNPEREAPLSVAKDNFFSS</sequence>
<protein>
    <submittedName>
        <fullName evidence="2">DAXX domain containing protein</fullName>
    </submittedName>
</protein>
<feature type="compositionally biased region" description="Acidic residues" evidence="1">
    <location>
        <begin position="212"/>
        <end position="246"/>
    </location>
</feature>
<evidence type="ECO:0000313" key="2">
    <source>
        <dbReference type="EMBL" id="KAB5595602.1"/>
    </source>
</evidence>
<comment type="caution">
    <text evidence="2">The sequence shown here is derived from an EMBL/GenBank/DDBJ whole genome shotgun (WGS) entry which is preliminary data.</text>
</comment>
<proteinExistence type="predicted"/>
<feature type="compositionally biased region" description="Low complexity" evidence="1">
    <location>
        <begin position="96"/>
        <end position="113"/>
    </location>
</feature>
<dbReference type="EMBL" id="SSOP01000008">
    <property type="protein sequence ID" value="KAB5595602.1"/>
    <property type="molecule type" value="Genomic_DNA"/>
</dbReference>
<feature type="region of interest" description="Disordered" evidence="1">
    <location>
        <begin position="92"/>
        <end position="145"/>
    </location>
</feature>
<feature type="region of interest" description="Disordered" evidence="1">
    <location>
        <begin position="163"/>
        <end position="256"/>
    </location>
</feature>
<reference evidence="2 3" key="1">
    <citation type="journal article" date="2019" name="Fungal Biol. Biotechnol.">
        <title>Draft genome sequence of fastidious pathogen Ceratobasidium theobromae, which causes vascular-streak dieback in Theobroma cacao.</title>
        <authorList>
            <person name="Ali S.S."/>
            <person name="Asman A."/>
            <person name="Shao J."/>
            <person name="Firmansyah A.P."/>
            <person name="Susilo A.W."/>
            <person name="Rosmana A."/>
            <person name="McMahon P."/>
            <person name="Junaid M."/>
            <person name="Guest D."/>
            <person name="Kheng T.Y."/>
            <person name="Meinhardt L.W."/>
            <person name="Bailey B.A."/>
        </authorList>
    </citation>
    <scope>NUCLEOTIDE SEQUENCE [LARGE SCALE GENOMIC DNA]</scope>
    <source>
        <strain evidence="2 3">CT2</strain>
    </source>
</reference>
<evidence type="ECO:0000256" key="1">
    <source>
        <dbReference type="SAM" id="MobiDB-lite"/>
    </source>
</evidence>
<keyword evidence="3" id="KW-1185">Reference proteome</keyword>
<name>A0A5N5QV07_9AGAM</name>
<feature type="compositionally biased region" description="Polar residues" evidence="1">
    <location>
        <begin position="118"/>
        <end position="127"/>
    </location>
</feature>
<evidence type="ECO:0000313" key="3">
    <source>
        <dbReference type="Proteomes" id="UP000383932"/>
    </source>
</evidence>
<dbReference type="AlphaFoldDB" id="A0A5N5QV07"/>
<gene>
    <name evidence="2" type="ORF">CTheo_1063</name>
</gene>
<feature type="compositionally biased region" description="Low complexity" evidence="1">
    <location>
        <begin position="300"/>
        <end position="317"/>
    </location>
</feature>
<feature type="region of interest" description="Disordered" evidence="1">
    <location>
        <begin position="1"/>
        <end position="26"/>
    </location>
</feature>
<dbReference type="Proteomes" id="UP000383932">
    <property type="component" value="Unassembled WGS sequence"/>
</dbReference>
<accession>A0A5N5QV07</accession>